<feature type="domain" description="VHS" evidence="4">
    <location>
        <begin position="386"/>
        <end position="488"/>
    </location>
</feature>
<dbReference type="SUPFAM" id="SSF56112">
    <property type="entry name" value="Protein kinase-like (PK-like)"/>
    <property type="match status" value="1"/>
</dbReference>
<dbReference type="InterPro" id="IPR000719">
    <property type="entry name" value="Prot_kinase_dom"/>
</dbReference>
<dbReference type="Gene3D" id="1.20.58.160">
    <property type="match status" value="1"/>
</dbReference>
<dbReference type="PANTHER" id="PTHR47789:SF2">
    <property type="entry name" value="VHS DOMAIN-CONTAINING PROTEIN"/>
    <property type="match status" value="1"/>
</dbReference>
<gene>
    <name evidence="5" type="ORF">VNI00_005428</name>
</gene>
<dbReference type="CDD" id="cd21383">
    <property type="entry name" value="GAT_GGA_Tom1-like"/>
    <property type="match status" value="1"/>
</dbReference>
<feature type="compositionally biased region" description="Basic residues" evidence="2">
    <location>
        <begin position="623"/>
        <end position="637"/>
    </location>
</feature>
<organism evidence="5 6">
    <name type="scientific">Paramarasmius palmivorus</name>
    <dbReference type="NCBI Taxonomy" id="297713"/>
    <lineage>
        <taxon>Eukaryota</taxon>
        <taxon>Fungi</taxon>
        <taxon>Dikarya</taxon>
        <taxon>Basidiomycota</taxon>
        <taxon>Agaricomycotina</taxon>
        <taxon>Agaricomycetes</taxon>
        <taxon>Agaricomycetidae</taxon>
        <taxon>Agaricales</taxon>
        <taxon>Marasmiineae</taxon>
        <taxon>Marasmiaceae</taxon>
        <taxon>Paramarasmius</taxon>
    </lineage>
</organism>
<dbReference type="GO" id="GO:0035091">
    <property type="term" value="F:phosphatidylinositol binding"/>
    <property type="evidence" value="ECO:0007669"/>
    <property type="project" value="InterPro"/>
</dbReference>
<evidence type="ECO:0000313" key="5">
    <source>
        <dbReference type="EMBL" id="KAK7049997.1"/>
    </source>
</evidence>
<feature type="region of interest" description="Disordered" evidence="2">
    <location>
        <begin position="896"/>
        <end position="922"/>
    </location>
</feature>
<dbReference type="CDD" id="cd16980">
    <property type="entry name" value="VHS_Lsb5"/>
    <property type="match status" value="1"/>
</dbReference>
<dbReference type="InterPro" id="IPR001245">
    <property type="entry name" value="Ser-Thr/Tyr_kinase_cat_dom"/>
</dbReference>
<dbReference type="GO" id="GO:0005524">
    <property type="term" value="F:ATP binding"/>
    <property type="evidence" value="ECO:0007669"/>
    <property type="project" value="InterPro"/>
</dbReference>
<feature type="compositionally biased region" description="Basic and acidic residues" evidence="2">
    <location>
        <begin position="558"/>
        <end position="567"/>
    </location>
</feature>
<dbReference type="InterPro" id="IPR011009">
    <property type="entry name" value="Kinase-like_dom_sf"/>
</dbReference>
<feature type="coiled-coil region" evidence="1">
    <location>
        <begin position="741"/>
        <end position="768"/>
    </location>
</feature>
<feature type="compositionally biased region" description="Acidic residues" evidence="2">
    <location>
        <begin position="984"/>
        <end position="1000"/>
    </location>
</feature>
<dbReference type="EMBL" id="JAYKXP010000015">
    <property type="protein sequence ID" value="KAK7049997.1"/>
    <property type="molecule type" value="Genomic_DNA"/>
</dbReference>
<evidence type="ECO:0000256" key="2">
    <source>
        <dbReference type="SAM" id="MobiDB-lite"/>
    </source>
</evidence>
<evidence type="ECO:0000259" key="4">
    <source>
        <dbReference type="PROSITE" id="PS50179"/>
    </source>
</evidence>
<dbReference type="SUPFAM" id="SSF48464">
    <property type="entry name" value="ENTH/VHS domain"/>
    <property type="match status" value="1"/>
</dbReference>
<feature type="compositionally biased region" description="Polar residues" evidence="2">
    <location>
        <begin position="804"/>
        <end position="816"/>
    </location>
</feature>
<comment type="caution">
    <text evidence="5">The sequence shown here is derived from an EMBL/GenBank/DDBJ whole genome shotgun (WGS) entry which is preliminary data.</text>
</comment>
<feature type="compositionally biased region" description="Polar residues" evidence="2">
    <location>
        <begin position="581"/>
        <end position="594"/>
    </location>
</feature>
<evidence type="ECO:0000313" key="6">
    <source>
        <dbReference type="Proteomes" id="UP001383192"/>
    </source>
</evidence>
<dbReference type="SUPFAM" id="SSF89009">
    <property type="entry name" value="GAT-like domain"/>
    <property type="match status" value="1"/>
</dbReference>
<proteinExistence type="predicted"/>
<dbReference type="GO" id="GO:0030479">
    <property type="term" value="C:actin cortical patch"/>
    <property type="evidence" value="ECO:0007669"/>
    <property type="project" value="TreeGrafter"/>
</dbReference>
<feature type="compositionally biased region" description="Basic and acidic residues" evidence="2">
    <location>
        <begin position="1001"/>
        <end position="1012"/>
    </location>
</feature>
<feature type="region of interest" description="Disordered" evidence="2">
    <location>
        <begin position="545"/>
        <end position="594"/>
    </location>
</feature>
<dbReference type="InterPro" id="IPR038425">
    <property type="entry name" value="GAT_sf"/>
</dbReference>
<dbReference type="GO" id="GO:0006897">
    <property type="term" value="P:endocytosis"/>
    <property type="evidence" value="ECO:0007669"/>
    <property type="project" value="InterPro"/>
</dbReference>
<evidence type="ECO:0000256" key="1">
    <source>
        <dbReference type="SAM" id="Coils"/>
    </source>
</evidence>
<dbReference type="AlphaFoldDB" id="A0AAW0DEX6"/>
<dbReference type="Proteomes" id="UP001383192">
    <property type="component" value="Unassembled WGS sequence"/>
</dbReference>
<feature type="region of interest" description="Disordered" evidence="2">
    <location>
        <begin position="792"/>
        <end position="846"/>
    </location>
</feature>
<dbReference type="InterPro" id="IPR045007">
    <property type="entry name" value="LSB5"/>
</dbReference>
<dbReference type="PANTHER" id="PTHR47789">
    <property type="entry name" value="LAS SEVENTEEN-BINDING PROTEIN 5"/>
    <property type="match status" value="1"/>
</dbReference>
<dbReference type="GO" id="GO:0004672">
    <property type="term" value="F:protein kinase activity"/>
    <property type="evidence" value="ECO:0007669"/>
    <property type="project" value="InterPro"/>
</dbReference>
<name>A0AAW0DEX6_9AGAR</name>
<reference evidence="5 6" key="1">
    <citation type="submission" date="2024-01" db="EMBL/GenBank/DDBJ databases">
        <title>A draft genome for a cacao thread blight-causing isolate of Paramarasmius palmivorus.</title>
        <authorList>
            <person name="Baruah I.K."/>
            <person name="Bukari Y."/>
            <person name="Amoako-Attah I."/>
            <person name="Meinhardt L.W."/>
            <person name="Bailey B.A."/>
            <person name="Cohen S.P."/>
        </authorList>
    </citation>
    <scope>NUCLEOTIDE SEQUENCE [LARGE SCALE GENOMIC DNA]</scope>
    <source>
        <strain evidence="5 6">GH-12</strain>
    </source>
</reference>
<keyword evidence="6" id="KW-1185">Reference proteome</keyword>
<protein>
    <recommendedName>
        <fullName evidence="7">Protein kinase domain-containing protein</fullName>
    </recommendedName>
</protein>
<dbReference type="GO" id="GO:0051666">
    <property type="term" value="P:actin cortical patch localization"/>
    <property type="evidence" value="ECO:0007669"/>
    <property type="project" value="TreeGrafter"/>
</dbReference>
<dbReference type="GO" id="GO:0043130">
    <property type="term" value="F:ubiquitin binding"/>
    <property type="evidence" value="ECO:0007669"/>
    <property type="project" value="InterPro"/>
</dbReference>
<dbReference type="Pfam" id="PF07714">
    <property type="entry name" value="PK_Tyr_Ser-Thr"/>
    <property type="match status" value="1"/>
</dbReference>
<sequence length="1012" mass="112977">MKKFFLGKPKTAPNVLNWEVVVTPLEAILQDKDEYQNLVSQEGELAQALLDVLQLCFAIGNVSQLGGHPVASGAFGEIWKGSVAGSQEIVCLKVVKIYQSSDVEKVLKNFMREAIVWRQLEHPNLLPFLGLFYLDPSKQRLCLICPWMENGNLIQFLERTPRANVDHRRLVWDIAEGLQYLHQMKIIHADLKGVYTGLRPFHELRSDAAVIFKVMNGDRPLRPDVPELDDDVWALMNECWATDASSRPDADAVKHRLFSIFGAMESSPPWDLTISKQIKLDVRGEDIPSKSQQVAAFLSQSHERLQIRRRQLISPAQDQLSIGTDEAPLLQGSQHLDASTMGWARGWNISRETPRGRPPWQIGSPKDDEIQGELTRMIGNIIAAEQEDWELVLEICKRAYSSELLAKEAIRALRLEFKYGEPAGQLRAGRLWATMLHRDYNELFIIESTSRKFLDTLEDLIADPKTNPVVKERVLDVLAAAVFAYTNDKGAAFKRLWEKIKPPEKPDEGVPFETNDIIFTSAHPLNDNVLGSSLNVQVLDNVSSLGPEVTSMNEVPDASDKERRDGGRNTNGDPDEGIPSDTGNITGTPITSANSNRFSMAYDHVIPDRTFEYLGLSVEHQDHKHRHKHRNRKRKSPSSRNRIITPDEEIRRLFQECKIGMGNASLLADALLTTTPEEILNGSQGLIREFMGKCLSSRELIAAQIPWATAGAERSRREKDAAKQGVATGDANEDSDEQTTEERLLADLLEANEELNRVIDQYDDLERVAIERKAEEDSKRDVRMDKRAIHDLEHQQQVEEMYDFSSSGGSSGATPFSRSRSPSPSVQGHGIPPPTLRPGATIETGSRPSSIVRMPVAFEGQHATYGPEHQHHVEMHNIPLAIGSRDVTPLSNIRGSIPFRDHTSPPALRPNGTGEGSKPSPIVRIPATFMGKRTTMSISPSVLHGPRSPRGQRKLGTRDGVDPVIQTPIFLSEKALGKKKADEVESESVTDADPESDDYYLYDHDTKDNVGA</sequence>
<dbReference type="PROSITE" id="PS50179">
    <property type="entry name" value="VHS"/>
    <property type="match status" value="1"/>
</dbReference>
<dbReference type="Gene3D" id="1.10.510.10">
    <property type="entry name" value="Transferase(Phosphotransferase) domain 1"/>
    <property type="match status" value="2"/>
</dbReference>
<accession>A0AAW0DEX6</accession>
<dbReference type="InterPro" id="IPR008942">
    <property type="entry name" value="ENTH_VHS"/>
</dbReference>
<evidence type="ECO:0000259" key="3">
    <source>
        <dbReference type="PROSITE" id="PS50011"/>
    </source>
</evidence>
<feature type="region of interest" description="Disordered" evidence="2">
    <location>
        <begin position="709"/>
        <end position="740"/>
    </location>
</feature>
<feature type="region of interest" description="Disordered" evidence="2">
    <location>
        <begin position="620"/>
        <end position="644"/>
    </location>
</feature>
<feature type="domain" description="Protein kinase" evidence="3">
    <location>
        <begin position="64"/>
        <end position="483"/>
    </location>
</feature>
<dbReference type="GO" id="GO:0007015">
    <property type="term" value="P:actin filament organization"/>
    <property type="evidence" value="ECO:0007669"/>
    <property type="project" value="InterPro"/>
</dbReference>
<dbReference type="GO" id="GO:0007034">
    <property type="term" value="P:vacuolar transport"/>
    <property type="evidence" value="ECO:0007669"/>
    <property type="project" value="UniProtKB-ARBA"/>
</dbReference>
<evidence type="ECO:0008006" key="7">
    <source>
        <dbReference type="Google" id="ProtNLM"/>
    </source>
</evidence>
<dbReference type="InterPro" id="IPR002014">
    <property type="entry name" value="VHS_dom"/>
</dbReference>
<dbReference type="PROSITE" id="PS50011">
    <property type="entry name" value="PROTEIN_KINASE_DOM"/>
    <property type="match status" value="1"/>
</dbReference>
<feature type="region of interest" description="Disordered" evidence="2">
    <location>
        <begin position="938"/>
        <end position="1012"/>
    </location>
</feature>
<feature type="compositionally biased region" description="Basic and acidic residues" evidence="2">
    <location>
        <begin position="713"/>
        <end position="722"/>
    </location>
</feature>
<dbReference type="Gene3D" id="1.25.40.90">
    <property type="match status" value="1"/>
</dbReference>
<keyword evidence="1" id="KW-0175">Coiled coil</keyword>